<dbReference type="EMBL" id="CAJQZP010001278">
    <property type="protein sequence ID" value="CAG5035724.1"/>
    <property type="molecule type" value="Genomic_DNA"/>
</dbReference>
<evidence type="ECO:0000256" key="1">
    <source>
        <dbReference type="SAM" id="MobiDB-lite"/>
    </source>
</evidence>
<gene>
    <name evidence="2" type="ORF">PAPOLLO_LOCUS20627</name>
</gene>
<protein>
    <submittedName>
        <fullName evidence="2">(apollo) hypothetical protein</fullName>
    </submittedName>
</protein>
<accession>A0A8S3XQB9</accession>
<evidence type="ECO:0000313" key="3">
    <source>
        <dbReference type="Proteomes" id="UP000691718"/>
    </source>
</evidence>
<sequence>MGKKILEETIKAKKAKANPSKIYKKRTARVKNKEDSEITIFTAQQQEHHPGPSGIRNKKKRKRQLSLDSITSVSDIMSEHSASDTIECVDFE</sequence>
<keyword evidence="3" id="KW-1185">Reference proteome</keyword>
<evidence type="ECO:0000313" key="2">
    <source>
        <dbReference type="EMBL" id="CAG5035724.1"/>
    </source>
</evidence>
<reference evidence="2" key="1">
    <citation type="submission" date="2021-04" db="EMBL/GenBank/DDBJ databases">
        <authorList>
            <person name="Tunstrom K."/>
        </authorList>
    </citation>
    <scope>NUCLEOTIDE SEQUENCE</scope>
</reference>
<proteinExistence type="predicted"/>
<comment type="caution">
    <text evidence="2">The sequence shown here is derived from an EMBL/GenBank/DDBJ whole genome shotgun (WGS) entry which is preliminary data.</text>
</comment>
<organism evidence="2 3">
    <name type="scientific">Parnassius apollo</name>
    <name type="common">Apollo butterfly</name>
    <name type="synonym">Papilio apollo</name>
    <dbReference type="NCBI Taxonomy" id="110799"/>
    <lineage>
        <taxon>Eukaryota</taxon>
        <taxon>Metazoa</taxon>
        <taxon>Ecdysozoa</taxon>
        <taxon>Arthropoda</taxon>
        <taxon>Hexapoda</taxon>
        <taxon>Insecta</taxon>
        <taxon>Pterygota</taxon>
        <taxon>Neoptera</taxon>
        <taxon>Endopterygota</taxon>
        <taxon>Lepidoptera</taxon>
        <taxon>Glossata</taxon>
        <taxon>Ditrysia</taxon>
        <taxon>Papilionoidea</taxon>
        <taxon>Papilionidae</taxon>
        <taxon>Parnassiinae</taxon>
        <taxon>Parnassini</taxon>
        <taxon>Parnassius</taxon>
        <taxon>Parnassius</taxon>
    </lineage>
</organism>
<feature type="region of interest" description="Disordered" evidence="1">
    <location>
        <begin position="45"/>
        <end position="66"/>
    </location>
</feature>
<dbReference type="Proteomes" id="UP000691718">
    <property type="component" value="Unassembled WGS sequence"/>
</dbReference>
<name>A0A8S3XQB9_PARAO</name>
<dbReference type="AlphaFoldDB" id="A0A8S3XQB9"/>